<keyword evidence="2" id="KW-0547">Nucleotide-binding</keyword>
<dbReference type="PRINTS" id="PR00449">
    <property type="entry name" value="RASTRNSFRMNG"/>
</dbReference>
<dbReference type="PROSITE" id="PS51420">
    <property type="entry name" value="RHO"/>
    <property type="match status" value="1"/>
</dbReference>
<dbReference type="GO" id="GO:0003924">
    <property type="term" value="F:GTPase activity"/>
    <property type="evidence" value="ECO:0007669"/>
    <property type="project" value="InterPro"/>
</dbReference>
<dbReference type="PANTHER" id="PTHR24072">
    <property type="entry name" value="RHO FAMILY GTPASE"/>
    <property type="match status" value="1"/>
</dbReference>
<dbReference type="PROSITE" id="PS51421">
    <property type="entry name" value="RAS"/>
    <property type="match status" value="1"/>
</dbReference>
<accession>A0A8X7P6D5</accession>
<comment type="similarity">
    <text evidence="1">Belongs to the small GTPase superfamily. Rho family.</text>
</comment>
<proteinExistence type="inferred from homology"/>
<dbReference type="GO" id="GO:0005525">
    <property type="term" value="F:GTP binding"/>
    <property type="evidence" value="ECO:0007669"/>
    <property type="project" value="UniProtKB-KW"/>
</dbReference>
<name>A0A8X7P6D5_BRACI</name>
<gene>
    <name evidence="5" type="ORF">Bca52824_093086</name>
</gene>
<evidence type="ECO:0000313" key="5">
    <source>
        <dbReference type="EMBL" id="KAG2245058.1"/>
    </source>
</evidence>
<dbReference type="PROSITE" id="PS51419">
    <property type="entry name" value="RAB"/>
    <property type="match status" value="1"/>
</dbReference>
<dbReference type="InterPro" id="IPR027417">
    <property type="entry name" value="P-loop_NTPase"/>
</dbReference>
<dbReference type="SUPFAM" id="SSF52540">
    <property type="entry name" value="P-loop containing nucleoside triphosphate hydrolases"/>
    <property type="match status" value="1"/>
</dbReference>
<dbReference type="SMART" id="SM00173">
    <property type="entry name" value="RAS"/>
    <property type="match status" value="1"/>
</dbReference>
<dbReference type="NCBIfam" id="TIGR00231">
    <property type="entry name" value="small_GTP"/>
    <property type="match status" value="1"/>
</dbReference>
<dbReference type="AlphaFoldDB" id="A0A8X7P6D5"/>
<dbReference type="Pfam" id="PF00071">
    <property type="entry name" value="Ras"/>
    <property type="match status" value="1"/>
</dbReference>
<dbReference type="OrthoDB" id="8830751at2759"/>
<organism evidence="5 6">
    <name type="scientific">Brassica carinata</name>
    <name type="common">Ethiopian mustard</name>
    <name type="synonym">Abyssinian cabbage</name>
    <dbReference type="NCBI Taxonomy" id="52824"/>
    <lineage>
        <taxon>Eukaryota</taxon>
        <taxon>Viridiplantae</taxon>
        <taxon>Streptophyta</taxon>
        <taxon>Embryophyta</taxon>
        <taxon>Tracheophyta</taxon>
        <taxon>Spermatophyta</taxon>
        <taxon>Magnoliopsida</taxon>
        <taxon>eudicotyledons</taxon>
        <taxon>Gunneridae</taxon>
        <taxon>Pentapetalae</taxon>
        <taxon>rosids</taxon>
        <taxon>malvids</taxon>
        <taxon>Brassicales</taxon>
        <taxon>Brassicaceae</taxon>
        <taxon>Brassiceae</taxon>
        <taxon>Brassica</taxon>
    </lineage>
</organism>
<dbReference type="GO" id="GO:0007264">
    <property type="term" value="P:small GTPase-mediated signal transduction"/>
    <property type="evidence" value="ECO:0007669"/>
    <property type="project" value="InterPro"/>
</dbReference>
<dbReference type="InterPro" id="IPR005225">
    <property type="entry name" value="Small_GTP-bd"/>
</dbReference>
<dbReference type="GO" id="GO:0016020">
    <property type="term" value="C:membrane"/>
    <property type="evidence" value="ECO:0007669"/>
    <property type="project" value="UniProtKB-ARBA"/>
</dbReference>
<sequence>MSASRFIKCVTVGDGAVGKTCMLISYTSNTFPTDYVPTVFDNFSANVVVDGNTVNLGLSRRLQQVRPLSYRGADVFLLAFSLISKASYENIAKKWIPELRHYAPGVPIILVGTKLDLRDDKQFFIDHPGAVPITTNQGEELKKLIGSAVYIECSSKTQQNVKAVFDAAIKVVLQPPKQKKTKKKNKNRCAFL</sequence>
<evidence type="ECO:0000256" key="3">
    <source>
        <dbReference type="ARBA" id="ARBA00023134"/>
    </source>
</evidence>
<dbReference type="Proteomes" id="UP000886595">
    <property type="component" value="Unassembled WGS sequence"/>
</dbReference>
<dbReference type="InterPro" id="IPR003578">
    <property type="entry name" value="Small_GTPase_Rho"/>
</dbReference>
<dbReference type="CDD" id="cd04133">
    <property type="entry name" value="Rop_like"/>
    <property type="match status" value="1"/>
</dbReference>
<dbReference type="InterPro" id="IPR001806">
    <property type="entry name" value="Small_GTPase"/>
</dbReference>
<keyword evidence="4" id="KW-0449">Lipoprotein</keyword>
<dbReference type="EMBL" id="JAAMPC010000039">
    <property type="protein sequence ID" value="KAG2245058.1"/>
    <property type="molecule type" value="Genomic_DNA"/>
</dbReference>
<dbReference type="SMART" id="SM00174">
    <property type="entry name" value="RHO"/>
    <property type="match status" value="1"/>
</dbReference>
<keyword evidence="3" id="KW-0342">GTP-binding</keyword>
<comment type="caution">
    <text evidence="5">The sequence shown here is derived from an EMBL/GenBank/DDBJ whole genome shotgun (WGS) entry which is preliminary data.</text>
</comment>
<reference evidence="5 6" key="1">
    <citation type="submission" date="2020-02" db="EMBL/GenBank/DDBJ databases">
        <authorList>
            <person name="Ma Q."/>
            <person name="Huang Y."/>
            <person name="Song X."/>
            <person name="Pei D."/>
        </authorList>
    </citation>
    <scope>NUCLEOTIDE SEQUENCE [LARGE SCALE GENOMIC DNA]</scope>
    <source>
        <strain evidence="5">Sxm20200214</strain>
        <tissue evidence="5">Leaf</tissue>
    </source>
</reference>
<evidence type="ECO:0000256" key="4">
    <source>
        <dbReference type="ARBA" id="ARBA00023288"/>
    </source>
</evidence>
<evidence type="ECO:0000313" key="6">
    <source>
        <dbReference type="Proteomes" id="UP000886595"/>
    </source>
</evidence>
<keyword evidence="6" id="KW-1185">Reference proteome</keyword>
<dbReference type="SMART" id="SM00175">
    <property type="entry name" value="RAB"/>
    <property type="match status" value="1"/>
</dbReference>
<dbReference type="FunFam" id="3.40.50.300:FF:001179">
    <property type="entry name" value="Rho family GTPase"/>
    <property type="match status" value="1"/>
</dbReference>
<evidence type="ECO:0000256" key="1">
    <source>
        <dbReference type="ARBA" id="ARBA00010142"/>
    </source>
</evidence>
<evidence type="ECO:0000256" key="2">
    <source>
        <dbReference type="ARBA" id="ARBA00022741"/>
    </source>
</evidence>
<protein>
    <submittedName>
        <fullName evidence="5">Uncharacterized protein</fullName>
    </submittedName>
</protein>
<dbReference type="Gene3D" id="3.40.50.300">
    <property type="entry name" value="P-loop containing nucleotide triphosphate hydrolases"/>
    <property type="match status" value="1"/>
</dbReference>